<dbReference type="EMBL" id="CP003017">
    <property type="protein sequence ID" value="AEN90949.1"/>
    <property type="molecule type" value="Genomic_DNA"/>
</dbReference>
<organism evidence="1 2">
    <name type="scientific">Priestia megaterium (strain WSH-002)</name>
    <name type="common">Bacillus megaterium</name>
    <dbReference type="NCBI Taxonomy" id="1006007"/>
    <lineage>
        <taxon>Bacteria</taxon>
        <taxon>Bacillati</taxon>
        <taxon>Bacillota</taxon>
        <taxon>Bacilli</taxon>
        <taxon>Bacillales</taxon>
        <taxon>Bacillaceae</taxon>
        <taxon>Priestia</taxon>
    </lineage>
</organism>
<gene>
    <name evidence="1" type="ORF">BMWSH_4069</name>
</gene>
<proteinExistence type="predicted"/>
<dbReference type="KEGG" id="bmh:BMWSH_4069"/>
<sequence length="161" mass="19385">MDTRELFYYIYQKSVTAEKHYLPWALSMLEHEQDSLSLSILVSLRPPYNLFEIEDYFQRTLKELSLSEPSEQECTDYLIYTRLQTIVQHEERALTEADHLYTMFIEFDCPRELVGWLEISDMIDDYQYGDNYSNITDEIIHTAIMKEAKSQLEHYRKKIFK</sequence>
<dbReference type="AlphaFoldDB" id="A0A8D3X1R3"/>
<dbReference type="Proteomes" id="UP000001283">
    <property type="component" value="Chromosome"/>
</dbReference>
<name>A0A8D3X1R3_PRIMW</name>
<protein>
    <submittedName>
        <fullName evidence="1">Uncharacterized protein</fullName>
    </submittedName>
</protein>
<evidence type="ECO:0000313" key="2">
    <source>
        <dbReference type="Proteomes" id="UP000001283"/>
    </source>
</evidence>
<dbReference type="RefSeq" id="WP_014461151.1">
    <property type="nucleotide sequence ID" value="NC_017138.1"/>
</dbReference>
<accession>A0A8D3X1R3</accession>
<evidence type="ECO:0000313" key="1">
    <source>
        <dbReference type="EMBL" id="AEN90949.1"/>
    </source>
</evidence>
<reference evidence="1 2" key="1">
    <citation type="journal article" date="2011" name="J. Bacteriol.">
        <title>Complete genome sequence of the industrial strain Bacillus megaterium WSH-002.</title>
        <authorList>
            <person name="Liu L."/>
            <person name="Li Y."/>
            <person name="Zhang J."/>
            <person name="Zou W."/>
            <person name="Zhou Z."/>
            <person name="Liu J."/>
            <person name="Li X."/>
            <person name="Wang L."/>
            <person name="Chen J."/>
        </authorList>
    </citation>
    <scope>NUCLEOTIDE SEQUENCE [LARGE SCALE GENOMIC DNA]</scope>
    <source>
        <strain evidence="1 2">WSH-002</strain>
    </source>
</reference>